<evidence type="ECO:0000256" key="6">
    <source>
        <dbReference type="ARBA" id="ARBA00023239"/>
    </source>
</evidence>
<accession>A0A1W1BR39</accession>
<evidence type="ECO:0000256" key="3">
    <source>
        <dbReference type="ARBA" id="ARBA00012925"/>
    </source>
</evidence>
<evidence type="ECO:0000313" key="8">
    <source>
        <dbReference type="EMBL" id="SFV55945.1"/>
    </source>
</evidence>
<dbReference type="GO" id="GO:0008270">
    <property type="term" value="F:zinc ion binding"/>
    <property type="evidence" value="ECO:0007669"/>
    <property type="project" value="InterPro"/>
</dbReference>
<dbReference type="InterPro" id="IPR036874">
    <property type="entry name" value="Carbonic_anhydrase_sf"/>
</dbReference>
<dbReference type="CDD" id="cd00884">
    <property type="entry name" value="beta_CA_cladeB"/>
    <property type="match status" value="1"/>
</dbReference>
<dbReference type="Pfam" id="PF00484">
    <property type="entry name" value="Pro_CA"/>
    <property type="match status" value="1"/>
</dbReference>
<comment type="similarity">
    <text evidence="2">Belongs to the beta-class carbonic anhydrase family.</text>
</comment>
<evidence type="ECO:0000256" key="4">
    <source>
        <dbReference type="ARBA" id="ARBA00022723"/>
    </source>
</evidence>
<dbReference type="PANTHER" id="PTHR11002:SF76">
    <property type="entry name" value="CARBONIC ANHYDRASE"/>
    <property type="match status" value="1"/>
</dbReference>
<dbReference type="SUPFAM" id="SSF53056">
    <property type="entry name" value="beta-carbonic anhydrase, cab"/>
    <property type="match status" value="1"/>
</dbReference>
<keyword evidence="6 8" id="KW-0456">Lyase</keyword>
<dbReference type="SMART" id="SM00947">
    <property type="entry name" value="Pro_CA"/>
    <property type="match status" value="1"/>
</dbReference>
<dbReference type="InterPro" id="IPR045066">
    <property type="entry name" value="Beta_CA_cladeB"/>
</dbReference>
<keyword evidence="4" id="KW-0479">Metal-binding</keyword>
<evidence type="ECO:0000256" key="2">
    <source>
        <dbReference type="ARBA" id="ARBA00006217"/>
    </source>
</evidence>
<protein>
    <recommendedName>
        <fullName evidence="3">carbonic anhydrase</fullName>
        <ecNumber evidence="3">4.2.1.1</ecNumber>
    </recommendedName>
</protein>
<dbReference type="EMBL" id="FPHG01000029">
    <property type="protein sequence ID" value="SFV55945.1"/>
    <property type="molecule type" value="Genomic_DNA"/>
</dbReference>
<dbReference type="EC" id="4.2.1.1" evidence="3"/>
<dbReference type="PANTHER" id="PTHR11002">
    <property type="entry name" value="CARBONIC ANHYDRASE"/>
    <property type="match status" value="1"/>
</dbReference>
<organism evidence="8">
    <name type="scientific">hydrothermal vent metagenome</name>
    <dbReference type="NCBI Taxonomy" id="652676"/>
    <lineage>
        <taxon>unclassified sequences</taxon>
        <taxon>metagenomes</taxon>
        <taxon>ecological metagenomes</taxon>
    </lineage>
</organism>
<evidence type="ECO:0000256" key="7">
    <source>
        <dbReference type="ARBA" id="ARBA00048348"/>
    </source>
</evidence>
<name>A0A1W1BR39_9ZZZZ</name>
<sequence>MPDKRLKEFANGHKEFHSVKFKENKNRFHKLSKDGQNPKALFIGCSDSRVMPAMITNSSAGDLFIVRNIGNFVAPYQPNANYHATASAIEYAISVLELTDIIVCGHSDCGAIASLYKDIPKTDDNIHTIKWLELGEAPKKVAMMSPYKNDKKELLKYTEKVSIIFQLENLMTYPAVKRRVKEGKVFLHGWYYDIKDGTIESYDDEAYEFKPLGDKE</sequence>
<dbReference type="Gene3D" id="3.40.1050.10">
    <property type="entry name" value="Carbonic anhydrase"/>
    <property type="match status" value="1"/>
</dbReference>
<dbReference type="GO" id="GO:0015976">
    <property type="term" value="P:carbon utilization"/>
    <property type="evidence" value="ECO:0007669"/>
    <property type="project" value="InterPro"/>
</dbReference>
<evidence type="ECO:0000256" key="5">
    <source>
        <dbReference type="ARBA" id="ARBA00022833"/>
    </source>
</evidence>
<dbReference type="AlphaFoldDB" id="A0A1W1BR39"/>
<keyword evidence="5" id="KW-0862">Zinc</keyword>
<dbReference type="PROSITE" id="PS00704">
    <property type="entry name" value="PROK_CO2_ANHYDRASE_1"/>
    <property type="match status" value="1"/>
</dbReference>
<dbReference type="PROSITE" id="PS00705">
    <property type="entry name" value="PROK_CO2_ANHYDRASE_2"/>
    <property type="match status" value="1"/>
</dbReference>
<gene>
    <name evidence="8" type="ORF">MNB_SV-9-181</name>
</gene>
<dbReference type="InterPro" id="IPR001765">
    <property type="entry name" value="Carbonic_anhydrase"/>
</dbReference>
<evidence type="ECO:0000256" key="1">
    <source>
        <dbReference type="ARBA" id="ARBA00001947"/>
    </source>
</evidence>
<comment type="cofactor">
    <cofactor evidence="1">
        <name>Zn(2+)</name>
        <dbReference type="ChEBI" id="CHEBI:29105"/>
    </cofactor>
</comment>
<dbReference type="GO" id="GO:0004089">
    <property type="term" value="F:carbonate dehydratase activity"/>
    <property type="evidence" value="ECO:0007669"/>
    <property type="project" value="UniProtKB-EC"/>
</dbReference>
<proteinExistence type="inferred from homology"/>
<reference evidence="8" key="1">
    <citation type="submission" date="2016-10" db="EMBL/GenBank/DDBJ databases">
        <authorList>
            <person name="de Groot N.N."/>
        </authorList>
    </citation>
    <scope>NUCLEOTIDE SEQUENCE</scope>
</reference>
<comment type="catalytic activity">
    <reaction evidence="7">
        <text>hydrogencarbonate + H(+) = CO2 + H2O</text>
        <dbReference type="Rhea" id="RHEA:10748"/>
        <dbReference type="ChEBI" id="CHEBI:15377"/>
        <dbReference type="ChEBI" id="CHEBI:15378"/>
        <dbReference type="ChEBI" id="CHEBI:16526"/>
        <dbReference type="ChEBI" id="CHEBI:17544"/>
        <dbReference type="EC" id="4.2.1.1"/>
    </reaction>
</comment>
<dbReference type="InterPro" id="IPR015892">
    <property type="entry name" value="Carbonic_anhydrase_CS"/>
</dbReference>